<dbReference type="SUPFAM" id="SSF56219">
    <property type="entry name" value="DNase I-like"/>
    <property type="match status" value="1"/>
</dbReference>
<dbReference type="STRING" id="332977.SAMN05421740_101424"/>
<dbReference type="EMBL" id="FNZR01000001">
    <property type="protein sequence ID" value="SEK27933.1"/>
    <property type="molecule type" value="Genomic_DNA"/>
</dbReference>
<evidence type="ECO:0000313" key="4">
    <source>
        <dbReference type="Proteomes" id="UP000198916"/>
    </source>
</evidence>
<dbReference type="InterPro" id="IPR037493">
    <property type="entry name" value="ExoIII-like"/>
</dbReference>
<evidence type="ECO:0000256" key="1">
    <source>
        <dbReference type="SAM" id="SignalP"/>
    </source>
</evidence>
<feature type="signal peptide" evidence="1">
    <location>
        <begin position="1"/>
        <end position="25"/>
    </location>
</feature>
<dbReference type="Gene3D" id="3.60.10.10">
    <property type="entry name" value="Endonuclease/exonuclease/phosphatase"/>
    <property type="match status" value="1"/>
</dbReference>
<proteinExistence type="predicted"/>
<dbReference type="GO" id="GO:0008311">
    <property type="term" value="F:double-stranded DNA 3'-5' DNA exonuclease activity"/>
    <property type="evidence" value="ECO:0007669"/>
    <property type="project" value="InterPro"/>
</dbReference>
<protein>
    <submittedName>
        <fullName evidence="3">Exonuclease III</fullName>
    </submittedName>
</protein>
<evidence type="ECO:0000313" key="3">
    <source>
        <dbReference type="EMBL" id="SEK27933.1"/>
    </source>
</evidence>
<dbReference type="RefSeq" id="WP_177180958.1">
    <property type="nucleotide sequence ID" value="NZ_FNZR01000001.1"/>
</dbReference>
<dbReference type="AlphaFoldDB" id="A0A1H7FPA9"/>
<name>A0A1H7FPA9_9SPHI</name>
<keyword evidence="1" id="KW-0732">Signal</keyword>
<feature type="chain" id="PRO_5011765953" evidence="1">
    <location>
        <begin position="26"/>
        <end position="292"/>
    </location>
</feature>
<keyword evidence="3" id="KW-0378">Hydrolase</keyword>
<dbReference type="InterPro" id="IPR036691">
    <property type="entry name" value="Endo/exonu/phosph_ase_sf"/>
</dbReference>
<dbReference type="Proteomes" id="UP000198916">
    <property type="component" value="Unassembled WGS sequence"/>
</dbReference>
<reference evidence="4" key="1">
    <citation type="submission" date="2016-10" db="EMBL/GenBank/DDBJ databases">
        <authorList>
            <person name="Varghese N."/>
            <person name="Submissions S."/>
        </authorList>
    </citation>
    <scope>NUCLEOTIDE SEQUENCE [LARGE SCALE GENOMIC DNA]</scope>
    <source>
        <strain evidence="4">Jip14</strain>
    </source>
</reference>
<dbReference type="PANTHER" id="PTHR43250:SF2">
    <property type="entry name" value="EXODEOXYRIBONUCLEASE III"/>
    <property type="match status" value="1"/>
</dbReference>
<dbReference type="PANTHER" id="PTHR43250">
    <property type="entry name" value="EXODEOXYRIBONUCLEASE III"/>
    <property type="match status" value="1"/>
</dbReference>
<feature type="domain" description="Endonuclease/exonuclease/phosphatase" evidence="2">
    <location>
        <begin position="36"/>
        <end position="284"/>
    </location>
</feature>
<dbReference type="GO" id="GO:0006281">
    <property type="term" value="P:DNA repair"/>
    <property type="evidence" value="ECO:0007669"/>
    <property type="project" value="InterPro"/>
</dbReference>
<accession>A0A1H7FPA9</accession>
<dbReference type="Pfam" id="PF03372">
    <property type="entry name" value="Exo_endo_phos"/>
    <property type="match status" value="1"/>
</dbReference>
<organism evidence="3 4">
    <name type="scientific">Parapedobacter koreensis</name>
    <dbReference type="NCBI Taxonomy" id="332977"/>
    <lineage>
        <taxon>Bacteria</taxon>
        <taxon>Pseudomonadati</taxon>
        <taxon>Bacteroidota</taxon>
        <taxon>Sphingobacteriia</taxon>
        <taxon>Sphingobacteriales</taxon>
        <taxon>Sphingobacteriaceae</taxon>
        <taxon>Parapedobacter</taxon>
    </lineage>
</organism>
<dbReference type="InterPro" id="IPR005135">
    <property type="entry name" value="Endo/exonuclease/phosphatase"/>
</dbReference>
<keyword evidence="4" id="KW-1185">Reference proteome</keyword>
<keyword evidence="3" id="KW-0540">Nuclease</keyword>
<evidence type="ECO:0000259" key="2">
    <source>
        <dbReference type="Pfam" id="PF03372"/>
    </source>
</evidence>
<keyword evidence="3" id="KW-0269">Exonuclease</keyword>
<sequence>MKKPLYGTLLLMLGFFIAMNPACNAQQEQKLTVVAYNVLLGFRENPTLLEQCVEWLQSEHPDIVSFEELNGFTQQSLSELARRYGHHYSVILKEDGFPVGITSKYPITDVERVVKDMHHGYIYAKVNGYHVFALHLSPHNSNKRHEEIQRILQRAAALPQREPILVMGDFNAVSHADSQRYDTAERLKKALEMESNHDYVFNLRDGKIDYRVTDALAAAGFSDTYALMNEGFTPSFPTKSFQGKDTYYGGPCRIDFIWVNAALADRCTRAEMVSNRYTHEISDHYPVIASFK</sequence>
<gene>
    <name evidence="3" type="ORF">SAMN05421740_101424</name>
</gene>